<feature type="domain" description="BD-FAE-like" evidence="2">
    <location>
        <begin position="22"/>
        <end position="217"/>
    </location>
</feature>
<organism evidence="3 4">
    <name type="scientific">Psychrosphaera algicola</name>
    <dbReference type="NCBI Taxonomy" id="3023714"/>
    <lineage>
        <taxon>Bacteria</taxon>
        <taxon>Pseudomonadati</taxon>
        <taxon>Pseudomonadota</taxon>
        <taxon>Gammaproteobacteria</taxon>
        <taxon>Alteromonadales</taxon>
        <taxon>Pseudoalteromonadaceae</taxon>
        <taxon>Psychrosphaera</taxon>
    </lineage>
</organism>
<keyword evidence="4" id="KW-1185">Reference proteome</keyword>
<sequence length="257" mass="28883">MGEETQSVLENLPYGSSDAEKLDLFVPHCDVTNSKTLYIYLHGGVWQELDKSVSGFAATNFQQHGDYFAVINYALLPDVNLAEIIEQNRRAIAYLYENASSFGFDPKRIVLIGSSGGAHIAAMMCATHWPKWRSDNDIKISLPKNLVKGVVAISGIYDIEPITNTDINDVLRLPEDQIAVYSPIRLKFKNNCPFVIAFGNNETSEFKRQSKEFAAHLEQQCIVNSVLEIESRNHFDVVLDLANVDSQLFKLSRGFEF</sequence>
<evidence type="ECO:0000313" key="3">
    <source>
        <dbReference type="EMBL" id="MDC2888167.1"/>
    </source>
</evidence>
<dbReference type="GO" id="GO:0016787">
    <property type="term" value="F:hydrolase activity"/>
    <property type="evidence" value="ECO:0007669"/>
    <property type="project" value="UniProtKB-KW"/>
</dbReference>
<dbReference type="InterPro" id="IPR029058">
    <property type="entry name" value="AB_hydrolase_fold"/>
</dbReference>
<evidence type="ECO:0000313" key="4">
    <source>
        <dbReference type="Proteomes" id="UP001528411"/>
    </source>
</evidence>
<dbReference type="RefSeq" id="WP_272179861.1">
    <property type="nucleotide sequence ID" value="NZ_JAQOMS010000002.1"/>
</dbReference>
<dbReference type="EMBL" id="JAQOMS010000002">
    <property type="protein sequence ID" value="MDC2888167.1"/>
    <property type="molecule type" value="Genomic_DNA"/>
</dbReference>
<keyword evidence="1 3" id="KW-0378">Hydrolase</keyword>
<dbReference type="Proteomes" id="UP001528411">
    <property type="component" value="Unassembled WGS sequence"/>
</dbReference>
<dbReference type="Gene3D" id="3.40.50.1820">
    <property type="entry name" value="alpha/beta hydrolase"/>
    <property type="match status" value="1"/>
</dbReference>
<dbReference type="InterPro" id="IPR050300">
    <property type="entry name" value="GDXG_lipolytic_enzyme"/>
</dbReference>
<gene>
    <name evidence="3" type="ORF">PN838_04290</name>
</gene>
<accession>A0ABT5FB54</accession>
<dbReference type="InterPro" id="IPR049492">
    <property type="entry name" value="BD-FAE-like_dom"/>
</dbReference>
<dbReference type="PANTHER" id="PTHR48081:SF33">
    <property type="entry name" value="KYNURENINE FORMAMIDASE"/>
    <property type="match status" value="1"/>
</dbReference>
<name>A0ABT5FB54_9GAMM</name>
<protein>
    <submittedName>
        <fullName evidence="3">Alpha/beta hydrolase</fullName>
    </submittedName>
</protein>
<dbReference type="PANTHER" id="PTHR48081">
    <property type="entry name" value="AB HYDROLASE SUPERFAMILY PROTEIN C4A8.06C"/>
    <property type="match status" value="1"/>
</dbReference>
<evidence type="ECO:0000259" key="2">
    <source>
        <dbReference type="Pfam" id="PF20434"/>
    </source>
</evidence>
<comment type="caution">
    <text evidence="3">The sequence shown here is derived from an EMBL/GenBank/DDBJ whole genome shotgun (WGS) entry which is preliminary data.</text>
</comment>
<dbReference type="SUPFAM" id="SSF53474">
    <property type="entry name" value="alpha/beta-Hydrolases"/>
    <property type="match status" value="1"/>
</dbReference>
<dbReference type="Pfam" id="PF20434">
    <property type="entry name" value="BD-FAE"/>
    <property type="match status" value="1"/>
</dbReference>
<proteinExistence type="predicted"/>
<reference evidence="3 4" key="1">
    <citation type="submission" date="2023-01" db="EMBL/GenBank/DDBJ databases">
        <title>Psychrosphaera sp. nov., isolated from marine algae.</title>
        <authorList>
            <person name="Bayburt H."/>
            <person name="Choi B.J."/>
            <person name="Kim J.M."/>
            <person name="Choi D.G."/>
            <person name="Jeon C.O."/>
        </authorList>
    </citation>
    <scope>NUCLEOTIDE SEQUENCE [LARGE SCALE GENOMIC DNA]</scope>
    <source>
        <strain evidence="3 4">G1-22</strain>
    </source>
</reference>
<evidence type="ECO:0000256" key="1">
    <source>
        <dbReference type="ARBA" id="ARBA00022801"/>
    </source>
</evidence>